<name>A0AA35ZEV5_LACSI</name>
<reference evidence="7" key="1">
    <citation type="submission" date="2023-04" db="EMBL/GenBank/DDBJ databases">
        <authorList>
            <person name="Vijverberg K."/>
            <person name="Xiong W."/>
            <person name="Schranz E."/>
        </authorList>
    </citation>
    <scope>NUCLEOTIDE SEQUENCE</scope>
</reference>
<dbReference type="AlphaFoldDB" id="A0AA35ZEV5"/>
<evidence type="ECO:0000256" key="3">
    <source>
        <dbReference type="ARBA" id="ARBA00022782"/>
    </source>
</evidence>
<evidence type="ECO:0000256" key="6">
    <source>
        <dbReference type="SAM" id="MobiDB-lite"/>
    </source>
</evidence>
<keyword evidence="8" id="KW-1185">Reference proteome</keyword>
<feature type="compositionally biased region" description="Basic residues" evidence="6">
    <location>
        <begin position="489"/>
        <end position="514"/>
    </location>
</feature>
<evidence type="ECO:0000256" key="5">
    <source>
        <dbReference type="RuleBase" id="RU364012"/>
    </source>
</evidence>
<dbReference type="Proteomes" id="UP001177003">
    <property type="component" value="Chromosome 6"/>
</dbReference>
<proteinExistence type="inferred from homology"/>
<evidence type="ECO:0000256" key="1">
    <source>
        <dbReference type="ARBA" id="ARBA00008956"/>
    </source>
</evidence>
<evidence type="ECO:0000313" key="7">
    <source>
        <dbReference type="EMBL" id="CAI9290672.1"/>
    </source>
</evidence>
<keyword evidence="3 5" id="KW-0221">Differentiation</keyword>
<evidence type="ECO:0000313" key="8">
    <source>
        <dbReference type="Proteomes" id="UP001177003"/>
    </source>
</evidence>
<dbReference type="Pfam" id="PF07899">
    <property type="entry name" value="Frigida"/>
    <property type="match status" value="1"/>
</dbReference>
<dbReference type="GO" id="GO:0009908">
    <property type="term" value="P:flower development"/>
    <property type="evidence" value="ECO:0007669"/>
    <property type="project" value="UniProtKB-KW"/>
</dbReference>
<dbReference type="EMBL" id="OX465082">
    <property type="protein sequence ID" value="CAI9290672.1"/>
    <property type="molecule type" value="Genomic_DNA"/>
</dbReference>
<gene>
    <name evidence="7" type="ORF">LSALG_LOCUS29856</name>
</gene>
<keyword evidence="4 5" id="KW-0287">Flowering</keyword>
<feature type="region of interest" description="Disordered" evidence="6">
    <location>
        <begin position="474"/>
        <end position="533"/>
    </location>
</feature>
<evidence type="ECO:0000256" key="4">
    <source>
        <dbReference type="ARBA" id="ARBA00023089"/>
    </source>
</evidence>
<organism evidence="7 8">
    <name type="scientific">Lactuca saligna</name>
    <name type="common">Willowleaf lettuce</name>
    <dbReference type="NCBI Taxonomy" id="75948"/>
    <lineage>
        <taxon>Eukaryota</taxon>
        <taxon>Viridiplantae</taxon>
        <taxon>Streptophyta</taxon>
        <taxon>Embryophyta</taxon>
        <taxon>Tracheophyta</taxon>
        <taxon>Spermatophyta</taxon>
        <taxon>Magnoliopsida</taxon>
        <taxon>eudicotyledons</taxon>
        <taxon>Gunneridae</taxon>
        <taxon>Pentapetalae</taxon>
        <taxon>asterids</taxon>
        <taxon>campanulids</taxon>
        <taxon>Asterales</taxon>
        <taxon>Asteraceae</taxon>
        <taxon>Cichorioideae</taxon>
        <taxon>Cichorieae</taxon>
        <taxon>Lactucinae</taxon>
        <taxon>Lactuca</taxon>
    </lineage>
</organism>
<comment type="similarity">
    <text evidence="1 5">Belongs to the Frigida family.</text>
</comment>
<accession>A0AA35ZEV5</accession>
<evidence type="ECO:0000256" key="2">
    <source>
        <dbReference type="ARBA" id="ARBA00022473"/>
    </source>
</evidence>
<dbReference type="GO" id="GO:0030154">
    <property type="term" value="P:cell differentiation"/>
    <property type="evidence" value="ECO:0007669"/>
    <property type="project" value="UniProtKB-KW"/>
</dbReference>
<dbReference type="PANTHER" id="PTHR31791">
    <property type="entry name" value="FRIGIDA-LIKE PROTEIN 3-RELATED"/>
    <property type="match status" value="1"/>
</dbReference>
<dbReference type="InterPro" id="IPR012474">
    <property type="entry name" value="Frigida"/>
</dbReference>
<protein>
    <recommendedName>
        <fullName evidence="5">FRIGIDA-like protein</fullName>
    </recommendedName>
</protein>
<sequence>MIGSGQCGDNMSRYEVLNRERELRLISPLRCPVFSIGPRVYDCVHRQLFCSPSLYRSFGLQQKRLQENPILGFQSQQLSSKEMTKDYVINPDRFKNFFNKLDTRRTLLTTVTDLNNKLVNHFISLEETLNQKSVTLDTQIEKFKKDTEKTLESLQVRESALPEKEVTLAARVQQLKDSGIKDIENGASSHGKKKRMSELLRMWFRRMDSKGLMEYLLANRKKYEVLRMETAMASEEAIDLLAFVLEAVEDYLEQKISGKFGGLAPTRCACGILIQAAFPIPSGGEPFCLSHGGGGVSSKLKERAAMVMEKWKTVLGSGGGGGSVPGYREDIVASGEAILFLTMVMGFGLKDRFDDEFLKSLMLEVGNRKDMAKLAMALGFGGKEIIEELVNTGKEVEAVYIASEAGLSDLFPPLTLLKSCYANCQKTFTKDSPSREEIFNESKITREIIKCIEDHKLESEFRMSAMRKRVAHLERTKAEMKTATAAATRRSRSPPQKRSRSPHHHQHHHNHHRRFDFDASPSPRAPKSGRVSSTFTAFHRQSRPQLPTHQPAATRYPAAAAAAAPYSYSSPSVYESDPYAVGYGAVHTESHVGYGQYAGQDAVQVGGSYVSQDGAASGSYSYDYSAPAVATEAATSYPAT</sequence>
<dbReference type="PANTHER" id="PTHR31791:SF10">
    <property type="entry name" value="FRIGIDA-LIKE PROTEIN"/>
    <property type="match status" value="1"/>
</dbReference>
<keyword evidence="2 5" id="KW-0217">Developmental protein</keyword>